<evidence type="ECO:0000256" key="1">
    <source>
        <dbReference type="ARBA" id="ARBA00022679"/>
    </source>
</evidence>
<gene>
    <name evidence="5" type="ORF">AKO1_008131</name>
</gene>
<proteinExistence type="inferred from homology"/>
<dbReference type="GO" id="GO:0005524">
    <property type="term" value="F:ATP binding"/>
    <property type="evidence" value="ECO:0007669"/>
    <property type="project" value="InterPro"/>
</dbReference>
<protein>
    <recommendedName>
        <fullName evidence="7">Adenylate kinase</fullName>
    </recommendedName>
</protein>
<name>A0AAW2YNY3_9EUKA</name>
<keyword evidence="6" id="KW-1185">Reference proteome</keyword>
<dbReference type="InterPro" id="IPR000850">
    <property type="entry name" value="Adenylat/UMP-CMP_kin"/>
</dbReference>
<comment type="caution">
    <text evidence="5">The sequence shown here is derived from an EMBL/GenBank/DDBJ whole genome shotgun (WGS) entry which is preliminary data.</text>
</comment>
<evidence type="ECO:0008006" key="7">
    <source>
        <dbReference type="Google" id="ProtNLM"/>
    </source>
</evidence>
<dbReference type="Pfam" id="PF13207">
    <property type="entry name" value="AAA_17"/>
    <property type="match status" value="1"/>
</dbReference>
<evidence type="ECO:0000313" key="6">
    <source>
        <dbReference type="Proteomes" id="UP001431209"/>
    </source>
</evidence>
<keyword evidence="1 4" id="KW-0808">Transferase</keyword>
<dbReference type="PANTHER" id="PTHR23359">
    <property type="entry name" value="NUCLEOTIDE KINASE"/>
    <property type="match status" value="1"/>
</dbReference>
<dbReference type="InterPro" id="IPR027417">
    <property type="entry name" value="P-loop_NTPase"/>
</dbReference>
<evidence type="ECO:0000256" key="4">
    <source>
        <dbReference type="RuleBase" id="RU003330"/>
    </source>
</evidence>
<keyword evidence="3 4" id="KW-0418">Kinase</keyword>
<reference evidence="5 6" key="1">
    <citation type="submission" date="2024-03" db="EMBL/GenBank/DDBJ databases">
        <title>The Acrasis kona genome and developmental transcriptomes reveal deep origins of eukaryotic multicellular pathways.</title>
        <authorList>
            <person name="Sheikh S."/>
            <person name="Fu C.-J."/>
            <person name="Brown M.W."/>
            <person name="Baldauf S.L."/>
        </authorList>
    </citation>
    <scope>NUCLEOTIDE SEQUENCE [LARGE SCALE GENOMIC DNA]</scope>
    <source>
        <strain evidence="5 6">ATCC MYA-3509</strain>
    </source>
</reference>
<organism evidence="5 6">
    <name type="scientific">Acrasis kona</name>
    <dbReference type="NCBI Taxonomy" id="1008807"/>
    <lineage>
        <taxon>Eukaryota</taxon>
        <taxon>Discoba</taxon>
        <taxon>Heterolobosea</taxon>
        <taxon>Tetramitia</taxon>
        <taxon>Eutetramitia</taxon>
        <taxon>Acrasidae</taxon>
        <taxon>Acrasis</taxon>
    </lineage>
</organism>
<evidence type="ECO:0000256" key="3">
    <source>
        <dbReference type="ARBA" id="ARBA00022777"/>
    </source>
</evidence>
<dbReference type="PRINTS" id="PR00094">
    <property type="entry name" value="ADENYLTKNASE"/>
</dbReference>
<comment type="similarity">
    <text evidence="4">Belongs to the adenylate kinase family.</text>
</comment>
<dbReference type="GO" id="GO:0019205">
    <property type="term" value="F:nucleobase-containing compound kinase activity"/>
    <property type="evidence" value="ECO:0007669"/>
    <property type="project" value="InterPro"/>
</dbReference>
<dbReference type="Gene3D" id="3.40.50.300">
    <property type="entry name" value="P-loop containing nucleotide triphosphate hydrolases"/>
    <property type="match status" value="1"/>
</dbReference>
<dbReference type="Proteomes" id="UP001431209">
    <property type="component" value="Unassembled WGS sequence"/>
</dbReference>
<dbReference type="SUPFAM" id="SSF52540">
    <property type="entry name" value="P-loop containing nucleoside triphosphate hydrolases"/>
    <property type="match status" value="1"/>
</dbReference>
<keyword evidence="2" id="KW-0547">Nucleotide-binding</keyword>
<evidence type="ECO:0000313" key="5">
    <source>
        <dbReference type="EMBL" id="KAL0478545.1"/>
    </source>
</evidence>
<sequence length="338" mass="39063">MVNTGVTPLVITRQRVEARSFDFDCQQPCVSIFITGPPGVGKSTQIEMIKQKFGEERILANFTGKVLRKEADELDLPDVIAKQIKDCSDDEMVALIKKLRTQNRLSSCIYLKEKLDELCKVANKSKDPLIWIYSRGPTSTEQAEYLNMLQIKPDLFIVLRSENPDQDLERVAFRRVDPVTDITYNMLTNPPTDPDILNRLITRPSDKTSEIFVRRVLSWEEKTLPVVEYYKDLNDDDVHVEVVRADRTREEVFGDVSNLIVDAIQRKRRQMAPKKRTRSSLFFNTRRRSLSISSIDFELQTPTTPLLPFMYADTPLLPNNDFDYLMNREYMVPASCKV</sequence>
<dbReference type="GO" id="GO:0006139">
    <property type="term" value="P:nucleobase-containing compound metabolic process"/>
    <property type="evidence" value="ECO:0007669"/>
    <property type="project" value="InterPro"/>
</dbReference>
<evidence type="ECO:0000256" key="2">
    <source>
        <dbReference type="ARBA" id="ARBA00022741"/>
    </source>
</evidence>
<dbReference type="AlphaFoldDB" id="A0AAW2YNY3"/>
<dbReference type="EMBL" id="JAOPGA020000427">
    <property type="protein sequence ID" value="KAL0478545.1"/>
    <property type="molecule type" value="Genomic_DNA"/>
</dbReference>
<accession>A0AAW2YNY3</accession>